<comment type="caution">
    <text evidence="2">The sequence shown here is derived from an EMBL/GenBank/DDBJ whole genome shotgun (WGS) entry which is preliminary data.</text>
</comment>
<accession>A0A7K0DKF2</accession>
<name>A0A7K0DKF2_9NOCA</name>
<evidence type="ECO:0000313" key="2">
    <source>
        <dbReference type="EMBL" id="MQY26286.1"/>
    </source>
</evidence>
<dbReference type="InterPro" id="IPR002669">
    <property type="entry name" value="UreD"/>
</dbReference>
<keyword evidence="3" id="KW-1185">Reference proteome</keyword>
<keyword evidence="1" id="KW-0143">Chaperone</keyword>
<dbReference type="GO" id="GO:0016151">
    <property type="term" value="F:nickel cation binding"/>
    <property type="evidence" value="ECO:0007669"/>
    <property type="project" value="InterPro"/>
</dbReference>
<dbReference type="OrthoDB" id="8677206at2"/>
<proteinExistence type="predicted"/>
<dbReference type="Proteomes" id="UP000431401">
    <property type="component" value="Unassembled WGS sequence"/>
</dbReference>
<dbReference type="RefSeq" id="WP_153340269.1">
    <property type="nucleotide sequence ID" value="NZ_WEGI01000003.1"/>
</dbReference>
<evidence type="ECO:0000256" key="1">
    <source>
        <dbReference type="ARBA" id="ARBA00023186"/>
    </source>
</evidence>
<sequence>MRTELRILARPGAWPHIRATGAMAARATAPDTVHLVGTAATPVGGDELDIGIEVAPGARLRVRTVAATLALPGRETPLSVAYWRLAVGAGAHLDFAPEPTVVADGAEHHTVTTVDLADDAVLHLAEHIQIGRTGEDSGRWRGDLIADRAGSPLLRHRLELGAGASTDDLLTAPRALMSVLAVPDETPTRTSGSAVLLPLAAGGTLFSWTGPALAAYSDSAAAQHNSVVVTRASH</sequence>
<protein>
    <submittedName>
        <fullName evidence="2">Urease accessory protein UreD</fullName>
    </submittedName>
</protein>
<dbReference type="Pfam" id="PF01774">
    <property type="entry name" value="UreD"/>
    <property type="match status" value="1"/>
</dbReference>
<dbReference type="EMBL" id="WEGI01000003">
    <property type="protein sequence ID" value="MQY26286.1"/>
    <property type="molecule type" value="Genomic_DNA"/>
</dbReference>
<organism evidence="2 3">
    <name type="scientific">Nocardia aurantia</name>
    <dbReference type="NCBI Taxonomy" id="2585199"/>
    <lineage>
        <taxon>Bacteria</taxon>
        <taxon>Bacillati</taxon>
        <taxon>Actinomycetota</taxon>
        <taxon>Actinomycetes</taxon>
        <taxon>Mycobacteriales</taxon>
        <taxon>Nocardiaceae</taxon>
        <taxon>Nocardia</taxon>
    </lineage>
</organism>
<gene>
    <name evidence="2" type="primary">ureD</name>
    <name evidence="2" type="ORF">NRB56_18490</name>
</gene>
<evidence type="ECO:0000313" key="3">
    <source>
        <dbReference type="Proteomes" id="UP000431401"/>
    </source>
</evidence>
<reference evidence="2 3" key="1">
    <citation type="submission" date="2019-10" db="EMBL/GenBank/DDBJ databases">
        <title>Nocardia macrotermitis sp. nov. and Nocardia aurantia sp. nov., isolated from the gut of fungus growing-termite Macrotermes natalensis.</title>
        <authorList>
            <person name="Benndorf R."/>
            <person name="Schwitalla J."/>
            <person name="Martin K."/>
            <person name="De Beer W."/>
            <person name="Kaster A.-K."/>
            <person name="Vollmers J."/>
            <person name="Poulsen M."/>
            <person name="Beemelmanns C."/>
        </authorList>
    </citation>
    <scope>NUCLEOTIDE SEQUENCE [LARGE SCALE GENOMIC DNA]</scope>
    <source>
        <strain evidence="2 3">RB56</strain>
    </source>
</reference>
<dbReference type="AlphaFoldDB" id="A0A7K0DKF2"/>